<gene>
    <name evidence="2" type="primary">ABSGL_07106.1 scaffold 8717</name>
</gene>
<name>A0A168NX29_ABSGL</name>
<feature type="region of interest" description="Disordered" evidence="1">
    <location>
        <begin position="39"/>
        <end position="64"/>
    </location>
</feature>
<organism evidence="2">
    <name type="scientific">Absidia glauca</name>
    <name type="common">Pin mould</name>
    <dbReference type="NCBI Taxonomy" id="4829"/>
    <lineage>
        <taxon>Eukaryota</taxon>
        <taxon>Fungi</taxon>
        <taxon>Fungi incertae sedis</taxon>
        <taxon>Mucoromycota</taxon>
        <taxon>Mucoromycotina</taxon>
        <taxon>Mucoromycetes</taxon>
        <taxon>Mucorales</taxon>
        <taxon>Cunninghamellaceae</taxon>
        <taxon>Absidia</taxon>
    </lineage>
</organism>
<dbReference type="OrthoDB" id="2281617at2759"/>
<sequence length="143" mass="16690">MMNRLKVRLALANFKREYGYERYDLCTLESNLLPHKKVKYQPQPQQPQQKKRHRYYPTGSTTALTPIIKPTCPSFTTSSWSRYSHKHRRRISYPTLYSFLLSQCPLSAKRSTSPKSSPAAHPTFPIDEEDAAHLLVMLHNRND</sequence>
<dbReference type="EMBL" id="LT553527">
    <property type="protein sequence ID" value="SAM01365.1"/>
    <property type="molecule type" value="Genomic_DNA"/>
</dbReference>
<proteinExistence type="predicted"/>
<evidence type="ECO:0000313" key="3">
    <source>
        <dbReference type="Proteomes" id="UP000078561"/>
    </source>
</evidence>
<protein>
    <submittedName>
        <fullName evidence="2">Uncharacterized protein</fullName>
    </submittedName>
</protein>
<accession>A0A168NX29</accession>
<evidence type="ECO:0000313" key="2">
    <source>
        <dbReference type="EMBL" id="SAM01365.1"/>
    </source>
</evidence>
<evidence type="ECO:0000256" key="1">
    <source>
        <dbReference type="SAM" id="MobiDB-lite"/>
    </source>
</evidence>
<dbReference type="OMA" id="HGYEHYD"/>
<dbReference type="InParanoid" id="A0A168NX29"/>
<keyword evidence="3" id="KW-1185">Reference proteome</keyword>
<reference evidence="2" key="1">
    <citation type="submission" date="2016-04" db="EMBL/GenBank/DDBJ databases">
        <authorList>
            <person name="Evans L.H."/>
            <person name="Alamgir A."/>
            <person name="Owens N."/>
            <person name="Weber N.D."/>
            <person name="Virtaneva K."/>
            <person name="Barbian K."/>
            <person name="Babar A."/>
            <person name="Rosenke K."/>
        </authorList>
    </citation>
    <scope>NUCLEOTIDE SEQUENCE [LARGE SCALE GENOMIC DNA]</scope>
    <source>
        <strain evidence="2">CBS 101.48</strain>
    </source>
</reference>
<dbReference type="AlphaFoldDB" id="A0A168NX29"/>
<dbReference type="Proteomes" id="UP000078561">
    <property type="component" value="Unassembled WGS sequence"/>
</dbReference>